<gene>
    <name evidence="1" type="ORF">MEUPH1_LOCUS21080</name>
</gene>
<sequence>MVNMQGQSAVPVVRLVIEQLGLLSLRHGRQRRVPACRVGIVERCAKWFGFDDGTCQWVRVPKSHPSAGHSVWDATSSVNNVFISCGLYTVSYGRPSFDGTGHGSAYQLTKSNIGPGGLFTNSYE</sequence>
<dbReference type="Proteomes" id="UP001160148">
    <property type="component" value="Unassembled WGS sequence"/>
</dbReference>
<evidence type="ECO:0000313" key="2">
    <source>
        <dbReference type="Proteomes" id="UP001160148"/>
    </source>
</evidence>
<comment type="caution">
    <text evidence="1">The sequence shown here is derived from an EMBL/GenBank/DDBJ whole genome shotgun (WGS) entry which is preliminary data.</text>
</comment>
<dbReference type="EMBL" id="CARXXK010000004">
    <property type="protein sequence ID" value="CAI6366499.1"/>
    <property type="molecule type" value="Genomic_DNA"/>
</dbReference>
<accession>A0AAV0XD40</accession>
<reference evidence="1 2" key="1">
    <citation type="submission" date="2023-01" db="EMBL/GenBank/DDBJ databases">
        <authorList>
            <person name="Whitehead M."/>
        </authorList>
    </citation>
    <scope>NUCLEOTIDE SEQUENCE [LARGE SCALE GENOMIC DNA]</scope>
</reference>
<name>A0AAV0XD40_9HEMI</name>
<keyword evidence="2" id="KW-1185">Reference proteome</keyword>
<organism evidence="1 2">
    <name type="scientific">Macrosiphum euphorbiae</name>
    <name type="common">potato aphid</name>
    <dbReference type="NCBI Taxonomy" id="13131"/>
    <lineage>
        <taxon>Eukaryota</taxon>
        <taxon>Metazoa</taxon>
        <taxon>Ecdysozoa</taxon>
        <taxon>Arthropoda</taxon>
        <taxon>Hexapoda</taxon>
        <taxon>Insecta</taxon>
        <taxon>Pterygota</taxon>
        <taxon>Neoptera</taxon>
        <taxon>Paraneoptera</taxon>
        <taxon>Hemiptera</taxon>
        <taxon>Sternorrhyncha</taxon>
        <taxon>Aphidomorpha</taxon>
        <taxon>Aphidoidea</taxon>
        <taxon>Aphididae</taxon>
        <taxon>Macrosiphini</taxon>
        <taxon>Macrosiphum</taxon>
    </lineage>
</organism>
<proteinExistence type="predicted"/>
<protein>
    <submittedName>
        <fullName evidence="1">Uncharacterized protein</fullName>
    </submittedName>
</protein>
<dbReference type="AlphaFoldDB" id="A0AAV0XD40"/>
<evidence type="ECO:0000313" key="1">
    <source>
        <dbReference type="EMBL" id="CAI6366499.1"/>
    </source>
</evidence>